<evidence type="ECO:0000256" key="6">
    <source>
        <dbReference type="ARBA" id="ARBA00022989"/>
    </source>
</evidence>
<dbReference type="InterPro" id="IPR000515">
    <property type="entry name" value="MetI-like"/>
</dbReference>
<dbReference type="CDD" id="cd06261">
    <property type="entry name" value="TM_PBP2"/>
    <property type="match status" value="1"/>
</dbReference>
<comment type="subcellular location">
    <subcellularLocation>
        <location evidence="1 8">Cell membrane</location>
        <topology evidence="1 8">Multi-pass membrane protein</topology>
    </subcellularLocation>
</comment>
<evidence type="ECO:0000256" key="1">
    <source>
        <dbReference type="ARBA" id="ARBA00004651"/>
    </source>
</evidence>
<evidence type="ECO:0000256" key="5">
    <source>
        <dbReference type="ARBA" id="ARBA00022692"/>
    </source>
</evidence>
<reference evidence="10 11" key="1">
    <citation type="submission" date="2019-06" db="EMBL/GenBank/DDBJ databases">
        <title>Genomic Encyclopedia of Type Strains, Phase IV (KMG-V): Genome sequencing to study the core and pangenomes of soil and plant-associated prokaryotes.</title>
        <authorList>
            <person name="Whitman W."/>
        </authorList>
    </citation>
    <scope>NUCLEOTIDE SEQUENCE [LARGE SCALE GENOMIC DNA]</scope>
    <source>
        <strain evidence="10 11">BR 10355</strain>
    </source>
</reference>
<evidence type="ECO:0000256" key="4">
    <source>
        <dbReference type="ARBA" id="ARBA00022475"/>
    </source>
</evidence>
<keyword evidence="4" id="KW-1003">Cell membrane</keyword>
<keyword evidence="11" id="KW-1185">Reference proteome</keyword>
<feature type="transmembrane region" description="Helical" evidence="8">
    <location>
        <begin position="121"/>
        <end position="142"/>
    </location>
</feature>
<organism evidence="10 11">
    <name type="scientific">Bradyrhizobium macuxiense</name>
    <dbReference type="NCBI Taxonomy" id="1755647"/>
    <lineage>
        <taxon>Bacteria</taxon>
        <taxon>Pseudomonadati</taxon>
        <taxon>Pseudomonadota</taxon>
        <taxon>Alphaproteobacteria</taxon>
        <taxon>Hyphomicrobiales</taxon>
        <taxon>Nitrobacteraceae</taxon>
        <taxon>Bradyrhizobium</taxon>
    </lineage>
</organism>
<evidence type="ECO:0000256" key="2">
    <source>
        <dbReference type="ARBA" id="ARBA00007069"/>
    </source>
</evidence>
<evidence type="ECO:0000259" key="9">
    <source>
        <dbReference type="PROSITE" id="PS50928"/>
    </source>
</evidence>
<name>A0A560L4H9_9BRAD</name>
<dbReference type="RefSeq" id="WP_146991232.1">
    <property type="nucleotide sequence ID" value="NZ_VITY01000014.1"/>
</dbReference>
<evidence type="ECO:0000256" key="3">
    <source>
        <dbReference type="ARBA" id="ARBA00022448"/>
    </source>
</evidence>
<dbReference type="Gene3D" id="1.10.3720.10">
    <property type="entry name" value="MetI-like"/>
    <property type="match status" value="1"/>
</dbReference>
<keyword evidence="5 8" id="KW-0812">Transmembrane</keyword>
<feature type="transmembrane region" description="Helical" evidence="8">
    <location>
        <begin position="12"/>
        <end position="38"/>
    </location>
</feature>
<feature type="transmembrane region" description="Helical" evidence="8">
    <location>
        <begin position="215"/>
        <end position="240"/>
    </location>
</feature>
<dbReference type="PROSITE" id="PS50928">
    <property type="entry name" value="ABC_TM1"/>
    <property type="match status" value="1"/>
</dbReference>
<comment type="caution">
    <text evidence="10">The sequence shown here is derived from an EMBL/GenBank/DDBJ whole genome shotgun (WGS) entry which is preliminary data.</text>
</comment>
<evidence type="ECO:0000313" key="10">
    <source>
        <dbReference type="EMBL" id="TWB90468.1"/>
    </source>
</evidence>
<dbReference type="STRING" id="1755647.AS156_24380"/>
<dbReference type="EMBL" id="VITY01000014">
    <property type="protein sequence ID" value="TWB90468.1"/>
    <property type="molecule type" value="Genomic_DNA"/>
</dbReference>
<sequence length="304" mass="33684">MSARRIFARPARLAAIAPYLWMVLFFLVPFGFVLKISLSQTAIAQPPYTPVFDFAEGRAALAAAFAQLSFDNFRLLLQDNLYILSYLRSLVVAATSTLILLLIGYPIAYGMARLPQRWQGVAMMLVIVPFWTSFLIRIYAWINILQHDGLLNQVLLTLHIVSAPVVWLSTDSAMYLGIVYSYLPFMILPLYATLSKMDASLLEAAGDLGASPRQAFWLVTFPLSLPGVGAGALLCFIPIVGEFVIPDLLAGSNTLMIGQTLWLEFFTNKDWPVASAAAVALLLLLVPPLVLYDRLQRRQLEAGR</sequence>
<feature type="transmembrane region" description="Helical" evidence="8">
    <location>
        <begin position="173"/>
        <end position="194"/>
    </location>
</feature>
<evidence type="ECO:0000256" key="7">
    <source>
        <dbReference type="ARBA" id="ARBA00023136"/>
    </source>
</evidence>
<feature type="transmembrane region" description="Helical" evidence="8">
    <location>
        <begin position="89"/>
        <end position="109"/>
    </location>
</feature>
<evidence type="ECO:0000313" key="11">
    <source>
        <dbReference type="Proteomes" id="UP000321304"/>
    </source>
</evidence>
<dbReference type="InterPro" id="IPR035906">
    <property type="entry name" value="MetI-like_sf"/>
</dbReference>
<feature type="domain" description="ABC transmembrane type-1" evidence="9">
    <location>
        <begin position="86"/>
        <end position="292"/>
    </location>
</feature>
<keyword evidence="6 8" id="KW-1133">Transmembrane helix</keyword>
<dbReference type="SUPFAM" id="SSF161098">
    <property type="entry name" value="MetI-like"/>
    <property type="match status" value="1"/>
</dbReference>
<dbReference type="AlphaFoldDB" id="A0A560L4H9"/>
<dbReference type="GO" id="GO:0005886">
    <property type="term" value="C:plasma membrane"/>
    <property type="evidence" value="ECO:0007669"/>
    <property type="project" value="UniProtKB-SubCell"/>
</dbReference>
<gene>
    <name evidence="10" type="ORF">FBZ93_11421</name>
</gene>
<keyword evidence="7 8" id="KW-0472">Membrane</keyword>
<protein>
    <submittedName>
        <fullName evidence="10">Putrescine transport system permease protein</fullName>
    </submittedName>
</protein>
<accession>A0A560L4H9</accession>
<dbReference type="PANTHER" id="PTHR42929">
    <property type="entry name" value="INNER MEMBRANE ABC TRANSPORTER PERMEASE PROTEIN YDCU-RELATED-RELATED"/>
    <property type="match status" value="1"/>
</dbReference>
<dbReference type="PANTHER" id="PTHR42929:SF3">
    <property type="entry name" value="PUTRESCINE TRANSPORT SYSTEM PERMEASE PROTEIN POTH"/>
    <property type="match status" value="1"/>
</dbReference>
<dbReference type="GO" id="GO:0055085">
    <property type="term" value="P:transmembrane transport"/>
    <property type="evidence" value="ECO:0007669"/>
    <property type="project" value="InterPro"/>
</dbReference>
<proteinExistence type="inferred from homology"/>
<evidence type="ECO:0000256" key="8">
    <source>
        <dbReference type="RuleBase" id="RU363032"/>
    </source>
</evidence>
<keyword evidence="3 8" id="KW-0813">Transport</keyword>
<comment type="similarity">
    <text evidence="2">Belongs to the binding-protein-dependent transport system permease family. CysTW subfamily.</text>
</comment>
<feature type="transmembrane region" description="Helical" evidence="8">
    <location>
        <begin position="149"/>
        <end position="167"/>
    </location>
</feature>
<dbReference type="Pfam" id="PF00528">
    <property type="entry name" value="BPD_transp_1"/>
    <property type="match status" value="1"/>
</dbReference>
<feature type="transmembrane region" description="Helical" evidence="8">
    <location>
        <begin position="271"/>
        <end position="292"/>
    </location>
</feature>
<dbReference type="OrthoDB" id="9807047at2"/>
<dbReference type="Proteomes" id="UP000321304">
    <property type="component" value="Unassembled WGS sequence"/>
</dbReference>